<comment type="similarity">
    <text evidence="1">Belongs to the methyltransferase superfamily.</text>
</comment>
<keyword evidence="2" id="KW-0489">Methyltransferase</keyword>
<dbReference type="CDD" id="cd02440">
    <property type="entry name" value="AdoMet_MTases"/>
    <property type="match status" value="1"/>
</dbReference>
<accession>A0ABU0IXJ9</accession>
<dbReference type="EMBL" id="JAUSVS010000014">
    <property type="protein sequence ID" value="MDQ0466729.1"/>
    <property type="molecule type" value="Genomic_DNA"/>
</dbReference>
<name>A0ABU0IXJ9_9CAUL</name>
<keyword evidence="6" id="KW-1185">Reference proteome</keyword>
<evidence type="ECO:0000259" key="4">
    <source>
        <dbReference type="Pfam" id="PF08241"/>
    </source>
</evidence>
<keyword evidence="3" id="KW-0808">Transferase</keyword>
<dbReference type="PANTHER" id="PTHR44942">
    <property type="entry name" value="METHYLTRANSF_11 DOMAIN-CONTAINING PROTEIN"/>
    <property type="match status" value="1"/>
</dbReference>
<proteinExistence type="inferred from homology"/>
<dbReference type="Gene3D" id="3.40.50.150">
    <property type="entry name" value="Vaccinia Virus protein VP39"/>
    <property type="match status" value="1"/>
</dbReference>
<protein>
    <submittedName>
        <fullName evidence="5">Ubiquinone/menaquinone biosynthesis C-methylase UbiE</fullName>
    </submittedName>
</protein>
<dbReference type="RefSeq" id="WP_307352871.1">
    <property type="nucleotide sequence ID" value="NZ_JAUSVS010000014.1"/>
</dbReference>
<organism evidence="5 6">
    <name type="scientific">Caulobacter ginsengisoli</name>
    <dbReference type="NCBI Taxonomy" id="400775"/>
    <lineage>
        <taxon>Bacteria</taxon>
        <taxon>Pseudomonadati</taxon>
        <taxon>Pseudomonadota</taxon>
        <taxon>Alphaproteobacteria</taxon>
        <taxon>Caulobacterales</taxon>
        <taxon>Caulobacteraceae</taxon>
        <taxon>Caulobacter</taxon>
    </lineage>
</organism>
<evidence type="ECO:0000256" key="2">
    <source>
        <dbReference type="ARBA" id="ARBA00022603"/>
    </source>
</evidence>
<dbReference type="Pfam" id="PF08241">
    <property type="entry name" value="Methyltransf_11"/>
    <property type="match status" value="1"/>
</dbReference>
<dbReference type="Proteomes" id="UP001228905">
    <property type="component" value="Unassembled WGS sequence"/>
</dbReference>
<dbReference type="InterPro" id="IPR051052">
    <property type="entry name" value="Diverse_substrate_MTase"/>
</dbReference>
<dbReference type="InterPro" id="IPR013216">
    <property type="entry name" value="Methyltransf_11"/>
</dbReference>
<feature type="domain" description="Methyltransferase type 11" evidence="4">
    <location>
        <begin position="46"/>
        <end position="139"/>
    </location>
</feature>
<comment type="caution">
    <text evidence="5">The sequence shown here is derived from an EMBL/GenBank/DDBJ whole genome shotgun (WGS) entry which is preliminary data.</text>
</comment>
<keyword evidence="5" id="KW-0830">Ubiquinone</keyword>
<dbReference type="PANTHER" id="PTHR44942:SF4">
    <property type="entry name" value="METHYLTRANSFERASE TYPE 11 DOMAIN-CONTAINING PROTEIN"/>
    <property type="match status" value="1"/>
</dbReference>
<gene>
    <name evidence="5" type="ORF">QO010_004525</name>
</gene>
<sequence>MLKVVDYNENQHKVYARGRVLDADSTQLWLEMFAAQGPATRPATVLDLGSGTGRFSPLLAQVFGGPVYGVEPSDRMREVAAEQAAHPAVTYLAGRAEAIPLEDASVDVALTMLSFHHVRDRAAGAAEIARVLKPGGRYLTYTPFSDRFPDIHWHRFFPEAREVEKRMFPPLAEIEALFAGVGLHKVSLTRIEHSVSPSLADFRERLSLRAISTFEHMSEDDIQRGFARLDAAVAAETEPQTVRTQGDLLVLAKA</sequence>
<dbReference type="InterPro" id="IPR029063">
    <property type="entry name" value="SAM-dependent_MTases_sf"/>
</dbReference>
<reference evidence="5 6" key="1">
    <citation type="submission" date="2023-07" db="EMBL/GenBank/DDBJ databases">
        <title>Genomic Encyclopedia of Type Strains, Phase IV (KMG-IV): sequencing the most valuable type-strain genomes for metagenomic binning, comparative biology and taxonomic classification.</title>
        <authorList>
            <person name="Goeker M."/>
        </authorList>
    </citation>
    <scope>NUCLEOTIDE SEQUENCE [LARGE SCALE GENOMIC DNA]</scope>
    <source>
        <strain evidence="5 6">DSM 18695</strain>
    </source>
</reference>
<evidence type="ECO:0000256" key="1">
    <source>
        <dbReference type="ARBA" id="ARBA00008361"/>
    </source>
</evidence>
<evidence type="ECO:0000256" key="3">
    <source>
        <dbReference type="ARBA" id="ARBA00022679"/>
    </source>
</evidence>
<evidence type="ECO:0000313" key="6">
    <source>
        <dbReference type="Proteomes" id="UP001228905"/>
    </source>
</evidence>
<dbReference type="SUPFAM" id="SSF53335">
    <property type="entry name" value="S-adenosyl-L-methionine-dependent methyltransferases"/>
    <property type="match status" value="1"/>
</dbReference>
<evidence type="ECO:0000313" key="5">
    <source>
        <dbReference type="EMBL" id="MDQ0466729.1"/>
    </source>
</evidence>